<dbReference type="InterPro" id="IPR027417">
    <property type="entry name" value="P-loop_NTPase"/>
</dbReference>
<evidence type="ECO:0000313" key="11">
    <source>
        <dbReference type="EMBL" id="NLJ22025.1"/>
    </source>
</evidence>
<keyword evidence="6 9" id="KW-0238">DNA-binding</keyword>
<feature type="domain" description="RecA family profile 1" evidence="10">
    <location>
        <begin position="3"/>
        <end position="162"/>
    </location>
</feature>
<dbReference type="PANTHER" id="PTHR22942:SF47">
    <property type="entry name" value="DNA REPAIR AND RECOMBINATION PROTEIN RADB"/>
    <property type="match status" value="1"/>
</dbReference>
<comment type="function">
    <text evidence="8 9">Involved in DNA repair and in homologous recombination. May regulate the cleavage reactions of the branch-structured DNA. Has a very weak ATPase activity that is not stimulated by DNA. Binds DNA but does not promote DNA strands exchange.</text>
</comment>
<dbReference type="GO" id="GO:0140664">
    <property type="term" value="F:ATP-dependent DNA damage sensor activity"/>
    <property type="evidence" value="ECO:0007669"/>
    <property type="project" value="InterPro"/>
</dbReference>
<dbReference type="SMART" id="SM00382">
    <property type="entry name" value="AAA"/>
    <property type="match status" value="1"/>
</dbReference>
<dbReference type="RefSeq" id="WP_273271462.1">
    <property type="nucleotide sequence ID" value="NZ_CAJYDL010000001.1"/>
</dbReference>
<sequence>MSTLERLPVGCQSLDLLLGGGFESGIITELYGESGSGKSNIVLQLAVAAVARGFRVIFIDTEGFSAERFKQIAGPGAADIAAKIMIFEPMSLEQQAMAIREASKIAGRDLGLVILDSATSLYRMLLEAEDSRPARRALTVQLSELQEIARRHRIPVVITNQVYTDIESNSLRPLGGTYLEHMCKAIIFLEKAGEGLRRAQLMKHRSLPENRTAEFRLTARGLE</sequence>
<dbReference type="EMBL" id="JAAYUN010000052">
    <property type="protein sequence ID" value="NLJ22025.1"/>
    <property type="molecule type" value="Genomic_DNA"/>
</dbReference>
<evidence type="ECO:0000256" key="9">
    <source>
        <dbReference type="HAMAP-Rule" id="MF_00350"/>
    </source>
</evidence>
<dbReference type="InterPro" id="IPR013632">
    <property type="entry name" value="Rad51_C"/>
</dbReference>
<evidence type="ECO:0000256" key="6">
    <source>
        <dbReference type="ARBA" id="ARBA00023125"/>
    </source>
</evidence>
<dbReference type="GO" id="GO:0003684">
    <property type="term" value="F:damaged DNA binding"/>
    <property type="evidence" value="ECO:0007669"/>
    <property type="project" value="UniProtKB-UniRule"/>
</dbReference>
<keyword evidence="3 9" id="KW-0547">Nucleotide-binding</keyword>
<evidence type="ECO:0000256" key="7">
    <source>
        <dbReference type="ARBA" id="ARBA00023172"/>
    </source>
</evidence>
<evidence type="ECO:0000256" key="5">
    <source>
        <dbReference type="ARBA" id="ARBA00022840"/>
    </source>
</evidence>
<accession>A0A7K4AGH5</accession>
<comment type="caution">
    <text evidence="11">The sequence shown here is derived from an EMBL/GenBank/DDBJ whole genome shotgun (WGS) entry which is preliminary data.</text>
</comment>
<dbReference type="AlphaFoldDB" id="A0A7K4AGH5"/>
<dbReference type="Proteomes" id="UP000544742">
    <property type="component" value="Unassembled WGS sequence"/>
</dbReference>
<dbReference type="Pfam" id="PF08423">
    <property type="entry name" value="Rad51"/>
    <property type="match status" value="1"/>
</dbReference>
<gene>
    <name evidence="9 11" type="primary">radB</name>
    <name evidence="11" type="ORF">GX426_02810</name>
</gene>
<dbReference type="PANTHER" id="PTHR22942">
    <property type="entry name" value="RECA/RAD51/RADA DNA STRAND-PAIRING FAMILY MEMBER"/>
    <property type="match status" value="1"/>
</dbReference>
<evidence type="ECO:0000313" key="12">
    <source>
        <dbReference type="Proteomes" id="UP000544742"/>
    </source>
</evidence>
<dbReference type="PIRSF" id="PIRSF003336">
    <property type="entry name" value="RadB"/>
    <property type="match status" value="1"/>
</dbReference>
<dbReference type="PRINTS" id="PR01874">
    <property type="entry name" value="DNAREPAIRADA"/>
</dbReference>
<proteinExistence type="inferred from homology"/>
<dbReference type="NCBIfam" id="TIGR02237">
    <property type="entry name" value="recomb_radB"/>
    <property type="match status" value="1"/>
</dbReference>
<dbReference type="PROSITE" id="PS50162">
    <property type="entry name" value="RECA_2"/>
    <property type="match status" value="1"/>
</dbReference>
<evidence type="ECO:0000256" key="4">
    <source>
        <dbReference type="ARBA" id="ARBA00022763"/>
    </source>
</evidence>
<name>A0A7K4AGH5_METSH</name>
<keyword evidence="7 9" id="KW-0233">DNA recombination</keyword>
<dbReference type="HAMAP" id="MF_00350">
    <property type="entry name" value="RadB"/>
    <property type="match status" value="1"/>
</dbReference>
<organism evidence="11 12">
    <name type="scientific">Methanothrix soehngenii</name>
    <name type="common">Methanosaeta concilii</name>
    <dbReference type="NCBI Taxonomy" id="2223"/>
    <lineage>
        <taxon>Archaea</taxon>
        <taxon>Methanobacteriati</taxon>
        <taxon>Methanobacteriota</taxon>
        <taxon>Stenosarchaea group</taxon>
        <taxon>Methanomicrobia</taxon>
        <taxon>Methanotrichales</taxon>
        <taxon>Methanotrichaceae</taxon>
        <taxon>Methanothrix</taxon>
    </lineage>
</organism>
<protein>
    <recommendedName>
        <fullName evidence="2 9">DNA repair and recombination protein RadB</fullName>
    </recommendedName>
</protein>
<evidence type="ECO:0000256" key="1">
    <source>
        <dbReference type="ARBA" id="ARBA00006876"/>
    </source>
</evidence>
<dbReference type="GO" id="GO:0006281">
    <property type="term" value="P:DNA repair"/>
    <property type="evidence" value="ECO:0007669"/>
    <property type="project" value="UniProtKB-UniRule"/>
</dbReference>
<dbReference type="InterPro" id="IPR011939">
    <property type="entry name" value="DNA_repair_and_recomb_RadB"/>
</dbReference>
<keyword evidence="5 9" id="KW-0067">ATP-binding</keyword>
<evidence type="ECO:0000259" key="10">
    <source>
        <dbReference type="PROSITE" id="PS50162"/>
    </source>
</evidence>
<evidence type="ECO:0000256" key="8">
    <source>
        <dbReference type="ARBA" id="ARBA00024641"/>
    </source>
</evidence>
<dbReference type="InterPro" id="IPR020588">
    <property type="entry name" value="RecA_ATP-bd"/>
</dbReference>
<evidence type="ECO:0000256" key="2">
    <source>
        <dbReference type="ARBA" id="ARBA00018143"/>
    </source>
</evidence>
<dbReference type="GO" id="GO:0006310">
    <property type="term" value="P:DNA recombination"/>
    <property type="evidence" value="ECO:0007669"/>
    <property type="project" value="UniProtKB-UniRule"/>
</dbReference>
<dbReference type="GO" id="GO:0005524">
    <property type="term" value="F:ATP binding"/>
    <property type="evidence" value="ECO:0007669"/>
    <property type="project" value="UniProtKB-UniRule"/>
</dbReference>
<keyword evidence="4 9" id="KW-0227">DNA damage</keyword>
<dbReference type="Gene3D" id="3.40.50.300">
    <property type="entry name" value="P-loop containing nucleotide triphosphate hydrolases"/>
    <property type="match status" value="1"/>
</dbReference>
<comment type="similarity">
    <text evidence="1 9">Belongs to the eukaryotic RecA-like protein family. RadB subfamily.</text>
</comment>
<evidence type="ECO:0000256" key="3">
    <source>
        <dbReference type="ARBA" id="ARBA00022741"/>
    </source>
</evidence>
<reference evidence="11 12" key="1">
    <citation type="journal article" date="2020" name="Biotechnol. Biofuels">
        <title>New insights from the biogas microbiome by comprehensive genome-resolved metagenomics of nearly 1600 species originating from multiple anaerobic digesters.</title>
        <authorList>
            <person name="Campanaro S."/>
            <person name="Treu L."/>
            <person name="Rodriguez-R L.M."/>
            <person name="Kovalovszki A."/>
            <person name="Ziels R.M."/>
            <person name="Maus I."/>
            <person name="Zhu X."/>
            <person name="Kougias P.G."/>
            <person name="Basile A."/>
            <person name="Luo G."/>
            <person name="Schluter A."/>
            <person name="Konstantinidis K.T."/>
            <person name="Angelidaki I."/>
        </authorList>
    </citation>
    <scope>NUCLEOTIDE SEQUENCE [LARGE SCALE GENOMIC DNA]</scope>
    <source>
        <strain evidence="11">AS27yjCOA_157</strain>
    </source>
</reference>
<dbReference type="InterPro" id="IPR003593">
    <property type="entry name" value="AAA+_ATPase"/>
</dbReference>
<dbReference type="SUPFAM" id="SSF52540">
    <property type="entry name" value="P-loop containing nucleoside triphosphate hydrolases"/>
    <property type="match status" value="1"/>
</dbReference>